<sequence>MGGANQQMVSRQLSLGGQMASSPMATQMGQMGSPMGQMGSPMGPMGSPMGATGGHPQPSPNVMRPHHVMAHGGPSPNHSPAAGSPQVLNTSASPSPATTPDPRASPGGYNCVTSGNPNTPTGHPALMGATSPLHHLNHNHNNNNGRSSAGPTPPSLPSPGGTDSQGSSAGGQSGGMGPGGSMMAPPSPATTPQPMNSSNHLQQQQQQQPSPVSGLNQNQQNHLQQQQPSPQQRLQANGGSPSKLTLIFSNTEGSDSGMGGGGMSQMGGGQAGGGAPKTIKVVALPKGNLISTVKLQVKTVESVEGSGGVGVGGGLKRKMDESGVAGVGGHPQPPAKVVKQ</sequence>
<reference evidence="2 3" key="1">
    <citation type="journal article" date="2017" name="Gigascience">
        <title>Draft genome of the honey bee ectoparasitic mite, Tropilaelaps mercedesae, is shaped by the parasitic life history.</title>
        <authorList>
            <person name="Dong X."/>
            <person name="Armstrong S.D."/>
            <person name="Xia D."/>
            <person name="Makepeace B.L."/>
            <person name="Darby A.C."/>
            <person name="Kadowaki T."/>
        </authorList>
    </citation>
    <scope>NUCLEOTIDE SEQUENCE [LARGE SCALE GENOMIC DNA]</scope>
    <source>
        <strain evidence="2">Wuxi-XJTLU</strain>
    </source>
</reference>
<evidence type="ECO:0000256" key="1">
    <source>
        <dbReference type="SAM" id="MobiDB-lite"/>
    </source>
</evidence>
<feature type="compositionally biased region" description="Polar residues" evidence="1">
    <location>
        <begin position="1"/>
        <end position="25"/>
    </location>
</feature>
<feature type="compositionally biased region" description="Gly residues" evidence="1">
    <location>
        <begin position="305"/>
        <end position="314"/>
    </location>
</feature>
<feature type="compositionally biased region" description="Low complexity" evidence="1">
    <location>
        <begin position="90"/>
        <end position="106"/>
    </location>
</feature>
<feature type="region of interest" description="Disordered" evidence="1">
    <location>
        <begin position="303"/>
        <end position="340"/>
    </location>
</feature>
<feature type="compositionally biased region" description="Low complexity" evidence="1">
    <location>
        <begin position="215"/>
        <end position="235"/>
    </location>
</feature>
<evidence type="ECO:0000313" key="2">
    <source>
        <dbReference type="EMBL" id="OQR70293.1"/>
    </source>
</evidence>
<feature type="compositionally biased region" description="Polar residues" evidence="1">
    <location>
        <begin position="192"/>
        <end position="201"/>
    </location>
</feature>
<feature type="compositionally biased region" description="Low complexity" evidence="1">
    <location>
        <begin position="139"/>
        <end position="150"/>
    </location>
</feature>
<gene>
    <name evidence="2" type="ORF">BIW11_11721</name>
</gene>
<feature type="compositionally biased region" description="Gly residues" evidence="1">
    <location>
        <begin position="256"/>
        <end position="275"/>
    </location>
</feature>
<feature type="compositionally biased region" description="Low complexity" evidence="1">
    <location>
        <begin position="158"/>
        <end position="167"/>
    </location>
</feature>
<feature type="compositionally biased region" description="Polar residues" evidence="1">
    <location>
        <begin position="111"/>
        <end position="121"/>
    </location>
</feature>
<name>A0A1V9XA73_9ACAR</name>
<feature type="compositionally biased region" description="Gly residues" evidence="1">
    <location>
        <begin position="168"/>
        <end position="180"/>
    </location>
</feature>
<dbReference type="InParanoid" id="A0A1V9XA73"/>
<organism evidence="2 3">
    <name type="scientific">Tropilaelaps mercedesae</name>
    <dbReference type="NCBI Taxonomy" id="418985"/>
    <lineage>
        <taxon>Eukaryota</taxon>
        <taxon>Metazoa</taxon>
        <taxon>Ecdysozoa</taxon>
        <taxon>Arthropoda</taxon>
        <taxon>Chelicerata</taxon>
        <taxon>Arachnida</taxon>
        <taxon>Acari</taxon>
        <taxon>Parasitiformes</taxon>
        <taxon>Mesostigmata</taxon>
        <taxon>Gamasina</taxon>
        <taxon>Dermanyssoidea</taxon>
        <taxon>Laelapidae</taxon>
        <taxon>Tropilaelaps</taxon>
    </lineage>
</organism>
<proteinExistence type="predicted"/>
<keyword evidence="3" id="KW-1185">Reference proteome</keyword>
<comment type="caution">
    <text evidence="2">The sequence shown here is derived from an EMBL/GenBank/DDBJ whole genome shotgun (WGS) entry which is preliminary data.</text>
</comment>
<feature type="compositionally biased region" description="Low complexity" evidence="1">
    <location>
        <begin position="27"/>
        <end position="50"/>
    </location>
</feature>
<feature type="region of interest" description="Disordered" evidence="1">
    <location>
        <begin position="1"/>
        <end position="276"/>
    </location>
</feature>
<dbReference type="Proteomes" id="UP000192247">
    <property type="component" value="Unassembled WGS sequence"/>
</dbReference>
<dbReference type="AlphaFoldDB" id="A0A1V9XA73"/>
<dbReference type="EMBL" id="MNPL01017987">
    <property type="protein sequence ID" value="OQR70293.1"/>
    <property type="molecule type" value="Genomic_DNA"/>
</dbReference>
<protein>
    <submittedName>
        <fullName evidence="2">Uncharacterized protein</fullName>
    </submittedName>
</protein>
<accession>A0A1V9XA73</accession>
<evidence type="ECO:0000313" key="3">
    <source>
        <dbReference type="Proteomes" id="UP000192247"/>
    </source>
</evidence>
<feature type="compositionally biased region" description="Polar residues" evidence="1">
    <location>
        <begin position="237"/>
        <end position="252"/>
    </location>
</feature>